<evidence type="ECO:0000256" key="1">
    <source>
        <dbReference type="SAM" id="MobiDB-lite"/>
    </source>
</evidence>
<feature type="region of interest" description="Disordered" evidence="1">
    <location>
        <begin position="176"/>
        <end position="201"/>
    </location>
</feature>
<proteinExistence type="predicted"/>
<feature type="signal peptide" evidence="2">
    <location>
        <begin position="1"/>
        <end position="24"/>
    </location>
</feature>
<dbReference type="AlphaFoldDB" id="A0AAD8MJ88"/>
<keyword evidence="2" id="KW-0732">Signal</keyword>
<evidence type="ECO:0000313" key="4">
    <source>
        <dbReference type="Proteomes" id="UP001237642"/>
    </source>
</evidence>
<dbReference type="PANTHER" id="PTHR35274">
    <property type="entry name" value="E6-LIKE PROTEIN"/>
    <property type="match status" value="1"/>
</dbReference>
<reference evidence="3" key="1">
    <citation type="submission" date="2023-02" db="EMBL/GenBank/DDBJ databases">
        <title>Genome of toxic invasive species Heracleum sosnowskyi carries increased number of genes despite the absence of recent whole-genome duplications.</title>
        <authorList>
            <person name="Schelkunov M."/>
            <person name="Shtratnikova V."/>
            <person name="Makarenko M."/>
            <person name="Klepikova A."/>
            <person name="Omelchenko D."/>
            <person name="Novikova G."/>
            <person name="Obukhova E."/>
            <person name="Bogdanov V."/>
            <person name="Penin A."/>
            <person name="Logacheva M."/>
        </authorList>
    </citation>
    <scope>NUCLEOTIDE SEQUENCE</scope>
    <source>
        <strain evidence="3">Hsosn_3</strain>
        <tissue evidence="3">Leaf</tissue>
    </source>
</reference>
<feature type="region of interest" description="Disordered" evidence="1">
    <location>
        <begin position="223"/>
        <end position="245"/>
    </location>
</feature>
<evidence type="ECO:0000256" key="2">
    <source>
        <dbReference type="SAM" id="SignalP"/>
    </source>
</evidence>
<reference evidence="3" key="2">
    <citation type="submission" date="2023-05" db="EMBL/GenBank/DDBJ databases">
        <authorList>
            <person name="Schelkunov M.I."/>
        </authorList>
    </citation>
    <scope>NUCLEOTIDE SEQUENCE</scope>
    <source>
        <strain evidence="3">Hsosn_3</strain>
        <tissue evidence="3">Leaf</tissue>
    </source>
</reference>
<sequence length="288" mass="32280">MATSSTTCSVFLLLSLLASLHVHARDSQFFSKVTTSNNIPKQLLPTKQQEPLNKPEQEPNTGGYGLYGHDSGQLPPTTTTTENLPYETQTEIPYNKESNPNLVDGLYYNNDANYMNKQLSSNSNNGDQYYNNDAYGTKQQGMSDTRFMDNAYTTPITNNNNGDRFYNNDAYVTKSQGKSNTRFTDNAYTTPVTNNNFNDENLYNNREHGIGEAKLGVTNGDTYNSGGTNEKHGMSDTRVMENGRGNYGNSFKGRYGNNENSYEANNFVEGYNGNQEEFPEIQDEQFNP</sequence>
<keyword evidence="4" id="KW-1185">Reference proteome</keyword>
<dbReference type="Proteomes" id="UP001237642">
    <property type="component" value="Unassembled WGS sequence"/>
</dbReference>
<dbReference type="PANTHER" id="PTHR35274:SF2">
    <property type="entry name" value="E6-LIKE PROTEIN"/>
    <property type="match status" value="1"/>
</dbReference>
<organism evidence="3 4">
    <name type="scientific">Heracleum sosnowskyi</name>
    <dbReference type="NCBI Taxonomy" id="360622"/>
    <lineage>
        <taxon>Eukaryota</taxon>
        <taxon>Viridiplantae</taxon>
        <taxon>Streptophyta</taxon>
        <taxon>Embryophyta</taxon>
        <taxon>Tracheophyta</taxon>
        <taxon>Spermatophyta</taxon>
        <taxon>Magnoliopsida</taxon>
        <taxon>eudicotyledons</taxon>
        <taxon>Gunneridae</taxon>
        <taxon>Pentapetalae</taxon>
        <taxon>asterids</taxon>
        <taxon>campanulids</taxon>
        <taxon>Apiales</taxon>
        <taxon>Apiaceae</taxon>
        <taxon>Apioideae</taxon>
        <taxon>apioid superclade</taxon>
        <taxon>Tordylieae</taxon>
        <taxon>Tordyliinae</taxon>
        <taxon>Heracleum</taxon>
    </lineage>
</organism>
<accession>A0AAD8MJ88</accession>
<name>A0AAD8MJ88_9APIA</name>
<dbReference type="EMBL" id="JAUIZM010000007">
    <property type="protein sequence ID" value="KAK1375361.1"/>
    <property type="molecule type" value="Genomic_DNA"/>
</dbReference>
<feature type="compositionally biased region" description="Polar residues" evidence="1">
    <location>
        <begin position="176"/>
        <end position="193"/>
    </location>
</feature>
<protein>
    <recommendedName>
        <fullName evidence="5">Protein E6-like</fullName>
    </recommendedName>
</protein>
<comment type="caution">
    <text evidence="3">The sequence shown here is derived from an EMBL/GenBank/DDBJ whole genome shotgun (WGS) entry which is preliminary data.</text>
</comment>
<feature type="region of interest" description="Disordered" evidence="1">
    <location>
        <begin position="40"/>
        <end position="64"/>
    </location>
</feature>
<feature type="compositionally biased region" description="Basic and acidic residues" evidence="1">
    <location>
        <begin position="229"/>
        <end position="241"/>
    </location>
</feature>
<evidence type="ECO:0000313" key="3">
    <source>
        <dbReference type="EMBL" id="KAK1375361.1"/>
    </source>
</evidence>
<feature type="chain" id="PRO_5042169546" description="Protein E6-like" evidence="2">
    <location>
        <begin position="25"/>
        <end position="288"/>
    </location>
</feature>
<evidence type="ECO:0008006" key="5">
    <source>
        <dbReference type="Google" id="ProtNLM"/>
    </source>
</evidence>
<dbReference type="InterPro" id="IPR040290">
    <property type="entry name" value="Prot_E6-like"/>
</dbReference>
<gene>
    <name evidence="3" type="ORF">POM88_031554</name>
</gene>
<feature type="compositionally biased region" description="Polar residues" evidence="1">
    <location>
        <begin position="40"/>
        <end position="51"/>
    </location>
</feature>